<gene>
    <name evidence="2" type="ORF">WA026_004864</name>
</gene>
<organism evidence="2 3">
    <name type="scientific">Henosepilachna vigintioctopunctata</name>
    <dbReference type="NCBI Taxonomy" id="420089"/>
    <lineage>
        <taxon>Eukaryota</taxon>
        <taxon>Metazoa</taxon>
        <taxon>Ecdysozoa</taxon>
        <taxon>Arthropoda</taxon>
        <taxon>Hexapoda</taxon>
        <taxon>Insecta</taxon>
        <taxon>Pterygota</taxon>
        <taxon>Neoptera</taxon>
        <taxon>Endopterygota</taxon>
        <taxon>Coleoptera</taxon>
        <taxon>Polyphaga</taxon>
        <taxon>Cucujiformia</taxon>
        <taxon>Coccinelloidea</taxon>
        <taxon>Coccinellidae</taxon>
        <taxon>Epilachninae</taxon>
        <taxon>Epilachnini</taxon>
        <taxon>Henosepilachna</taxon>
    </lineage>
</organism>
<protein>
    <recommendedName>
        <fullName evidence="1">Tyrosine-protein phosphatase domain-containing protein</fullName>
    </recommendedName>
</protein>
<dbReference type="SUPFAM" id="SSF52799">
    <property type="entry name" value="(Phosphotyrosine protein) phosphatases II"/>
    <property type="match status" value="1"/>
</dbReference>
<dbReference type="EMBL" id="JARQZJ010000092">
    <property type="protein sequence ID" value="KAK9883924.1"/>
    <property type="molecule type" value="Genomic_DNA"/>
</dbReference>
<dbReference type="InterPro" id="IPR029021">
    <property type="entry name" value="Prot-tyrosine_phosphatase-like"/>
</dbReference>
<dbReference type="AlphaFoldDB" id="A0AAW1ULG1"/>
<sequence>MIILSEICLRMAAEEGVIDVLHHLQKLREQRSNMVDNVERYKLVHLIVLESLMGLRTSIPIIEIDTVITKLINEEEYKIQMDHLKATEWQDEAIMSIDESKEEFIIIRRKIDFRILFQITGAEYS</sequence>
<dbReference type="Gene3D" id="3.90.190.10">
    <property type="entry name" value="Protein tyrosine phosphatase superfamily"/>
    <property type="match status" value="1"/>
</dbReference>
<accession>A0AAW1ULG1</accession>
<evidence type="ECO:0000313" key="2">
    <source>
        <dbReference type="EMBL" id="KAK9883924.1"/>
    </source>
</evidence>
<feature type="domain" description="Tyrosine-protein phosphatase" evidence="1">
    <location>
        <begin position="2"/>
        <end position="50"/>
    </location>
</feature>
<name>A0AAW1ULG1_9CUCU</name>
<dbReference type="InterPro" id="IPR000242">
    <property type="entry name" value="PTP_cat"/>
</dbReference>
<comment type="caution">
    <text evidence="2">The sequence shown here is derived from an EMBL/GenBank/DDBJ whole genome shotgun (WGS) entry which is preliminary data.</text>
</comment>
<dbReference type="GO" id="GO:0004725">
    <property type="term" value="F:protein tyrosine phosphatase activity"/>
    <property type="evidence" value="ECO:0007669"/>
    <property type="project" value="InterPro"/>
</dbReference>
<keyword evidence="3" id="KW-1185">Reference proteome</keyword>
<dbReference type="Pfam" id="PF00102">
    <property type="entry name" value="Y_phosphatase"/>
    <property type="match status" value="1"/>
</dbReference>
<reference evidence="2 3" key="1">
    <citation type="submission" date="2023-03" db="EMBL/GenBank/DDBJ databases">
        <title>Genome insight into feeding habits of ladybird beetles.</title>
        <authorList>
            <person name="Li H.-S."/>
            <person name="Huang Y.-H."/>
            <person name="Pang H."/>
        </authorList>
    </citation>
    <scope>NUCLEOTIDE SEQUENCE [LARGE SCALE GENOMIC DNA]</scope>
    <source>
        <strain evidence="2">SYSU_2023b</strain>
        <tissue evidence="2">Whole body</tissue>
    </source>
</reference>
<proteinExistence type="predicted"/>
<evidence type="ECO:0000313" key="3">
    <source>
        <dbReference type="Proteomes" id="UP001431783"/>
    </source>
</evidence>
<evidence type="ECO:0000259" key="1">
    <source>
        <dbReference type="Pfam" id="PF00102"/>
    </source>
</evidence>
<dbReference type="Proteomes" id="UP001431783">
    <property type="component" value="Unassembled WGS sequence"/>
</dbReference>